<sequence length="138" mass="14850">MGNGKGVERVDVVVEDEFPRWEGEAVEGEAEEEEEGAAETALPSAVRGGRKSQVDAVLQRVGGDDEDDGQEEGEAAQGWRPYVRLTFHGPHVFAGIRQLVECGIIDGERMPGWMTGEEGVTIGAVRHGRIRGHKGSGL</sequence>
<accession>A0A3S4BHU1</accession>
<organism evidence="2 3">
    <name type="scientific">Thermothielavioides terrestris</name>
    <dbReference type="NCBI Taxonomy" id="2587410"/>
    <lineage>
        <taxon>Eukaryota</taxon>
        <taxon>Fungi</taxon>
        <taxon>Dikarya</taxon>
        <taxon>Ascomycota</taxon>
        <taxon>Pezizomycotina</taxon>
        <taxon>Sordariomycetes</taxon>
        <taxon>Sordariomycetidae</taxon>
        <taxon>Sordariales</taxon>
        <taxon>Chaetomiaceae</taxon>
        <taxon>Thermothielavioides</taxon>
    </lineage>
</organism>
<dbReference type="EMBL" id="OUUZ01000004">
    <property type="protein sequence ID" value="SPQ20560.1"/>
    <property type="molecule type" value="Genomic_DNA"/>
</dbReference>
<evidence type="ECO:0000313" key="2">
    <source>
        <dbReference type="EMBL" id="SPQ20560.1"/>
    </source>
</evidence>
<evidence type="ECO:0000256" key="1">
    <source>
        <dbReference type="SAM" id="MobiDB-lite"/>
    </source>
</evidence>
<gene>
    <name evidence="2" type="ORF">TT172_LOCUS2979</name>
</gene>
<feature type="compositionally biased region" description="Acidic residues" evidence="1">
    <location>
        <begin position="24"/>
        <end position="37"/>
    </location>
</feature>
<proteinExistence type="predicted"/>
<feature type="region of interest" description="Disordered" evidence="1">
    <location>
        <begin position="18"/>
        <end position="54"/>
    </location>
</feature>
<dbReference type="InterPro" id="IPR007902">
    <property type="entry name" value="Chl4/mis15/CENP-N"/>
</dbReference>
<protein>
    <submittedName>
        <fullName evidence="2">9d16dfb0-0116-4416-be70-d0fb55a7dc21</fullName>
    </submittedName>
</protein>
<dbReference type="Gene3D" id="3.10.20.720">
    <property type="match status" value="1"/>
</dbReference>
<reference evidence="2 3" key="1">
    <citation type="submission" date="2018-04" db="EMBL/GenBank/DDBJ databases">
        <authorList>
            <person name="Huttner S."/>
            <person name="Dainat J."/>
        </authorList>
    </citation>
    <scope>NUCLEOTIDE SEQUENCE [LARGE SCALE GENOMIC DNA]</scope>
</reference>
<dbReference type="GO" id="GO:0034080">
    <property type="term" value="P:CENP-A containing chromatin assembly"/>
    <property type="evidence" value="ECO:0007669"/>
    <property type="project" value="InterPro"/>
</dbReference>
<dbReference type="Proteomes" id="UP000289323">
    <property type="component" value="Unassembled WGS sequence"/>
</dbReference>
<name>A0A3S4BHU1_9PEZI</name>
<dbReference type="GO" id="GO:0007059">
    <property type="term" value="P:chromosome segregation"/>
    <property type="evidence" value="ECO:0007669"/>
    <property type="project" value="InterPro"/>
</dbReference>
<evidence type="ECO:0000313" key="3">
    <source>
        <dbReference type="Proteomes" id="UP000289323"/>
    </source>
</evidence>
<dbReference type="Pfam" id="PF05238">
    <property type="entry name" value="CENP-N"/>
    <property type="match status" value="1"/>
</dbReference>
<dbReference type="AlphaFoldDB" id="A0A3S4BHU1"/>